<keyword evidence="2" id="KW-1185">Reference proteome</keyword>
<dbReference type="EMBL" id="OR769222">
    <property type="protein sequence ID" value="WQJ52940.1"/>
    <property type="molecule type" value="Genomic_DNA"/>
</dbReference>
<proteinExistence type="predicted"/>
<organism evidence="1 2">
    <name type="scientific">phage Lak_Megaphage_RVC_JS4_GC31</name>
    <dbReference type="NCBI Taxonomy" id="3109228"/>
    <lineage>
        <taxon>Viruses</taxon>
        <taxon>Duplodnaviria</taxon>
        <taxon>Heunggongvirae</taxon>
        <taxon>Uroviricota</taxon>
        <taxon>Caudoviricetes</taxon>
        <taxon>Caudoviricetes code 15 clade</taxon>
    </lineage>
</organism>
<sequence>MKRKEKEALYESIMLNISKYLKNILNEDLNETDSERIIEHPDYGKCVIRYAFDADTETGDFYDVFCIEDGNEKFLCAIPYNIDIDDDDTVIKEIDDAIDWAEYKDENDMYSQDDDLEDFDNFEDDDLDESYEDDDLEDEPKYSLIGCDGNAYAVMGYVTNCMKKEGKTREEIKAYQEQAMSRDYDNLLAVSCEILDELNEK</sequence>
<name>A0ABZ0Z177_9CAUD</name>
<reference evidence="1 2" key="1">
    <citation type="submission" date="2023-11" db="EMBL/GenBank/DDBJ databases">
        <authorList>
            <person name="Cook R."/>
            <person name="Crisci M."/>
            <person name="Pye H."/>
            <person name="Adriaenssens E."/>
            <person name="Santini J."/>
        </authorList>
    </citation>
    <scope>NUCLEOTIDE SEQUENCE [LARGE SCALE GENOMIC DNA]</scope>
    <source>
        <strain evidence="1">Lak_Megaphage_RVC_JS4_GC31</strain>
    </source>
</reference>
<accession>A0ABZ0Z177</accession>
<protein>
    <submittedName>
        <fullName evidence="1">Uncharacterized protein</fullName>
    </submittedName>
</protein>
<evidence type="ECO:0000313" key="2">
    <source>
        <dbReference type="Proteomes" id="UP001349343"/>
    </source>
</evidence>
<dbReference type="Proteomes" id="UP001349343">
    <property type="component" value="Segment"/>
</dbReference>
<evidence type="ECO:0000313" key="1">
    <source>
        <dbReference type="EMBL" id="WQJ52940.1"/>
    </source>
</evidence>